<organism evidence="1 2">
    <name type="scientific">Vespula maculifrons</name>
    <name type="common">Eastern yellow jacket</name>
    <name type="synonym">Wasp</name>
    <dbReference type="NCBI Taxonomy" id="7453"/>
    <lineage>
        <taxon>Eukaryota</taxon>
        <taxon>Metazoa</taxon>
        <taxon>Ecdysozoa</taxon>
        <taxon>Arthropoda</taxon>
        <taxon>Hexapoda</taxon>
        <taxon>Insecta</taxon>
        <taxon>Pterygota</taxon>
        <taxon>Neoptera</taxon>
        <taxon>Endopterygota</taxon>
        <taxon>Hymenoptera</taxon>
        <taxon>Apocrita</taxon>
        <taxon>Aculeata</taxon>
        <taxon>Vespoidea</taxon>
        <taxon>Vespidae</taxon>
        <taxon>Vespinae</taxon>
        <taxon>Vespula</taxon>
    </lineage>
</organism>
<evidence type="ECO:0000313" key="1">
    <source>
        <dbReference type="EMBL" id="KAL2738407.1"/>
    </source>
</evidence>
<name>A0ABD2C045_VESMC</name>
<dbReference type="AlphaFoldDB" id="A0ABD2C045"/>
<reference evidence="1 2" key="1">
    <citation type="journal article" date="2024" name="Ann. Entomol. Soc. Am.">
        <title>Genomic analyses of the southern and eastern yellowjacket wasps (Hymenoptera: Vespidae) reveal evolutionary signatures of social life.</title>
        <authorList>
            <person name="Catto M.A."/>
            <person name="Caine P.B."/>
            <person name="Orr S.E."/>
            <person name="Hunt B.G."/>
            <person name="Goodisman M.A.D."/>
        </authorList>
    </citation>
    <scope>NUCLEOTIDE SEQUENCE [LARGE SCALE GENOMIC DNA]</scope>
    <source>
        <strain evidence="1">232</strain>
        <tissue evidence="1">Head and thorax</tissue>
    </source>
</reference>
<accession>A0ABD2C045</accession>
<dbReference type="EMBL" id="JAYRBN010000063">
    <property type="protein sequence ID" value="KAL2738407.1"/>
    <property type="molecule type" value="Genomic_DNA"/>
</dbReference>
<gene>
    <name evidence="1" type="ORF">V1477_011766</name>
</gene>
<sequence length="71" mass="8153">MPFAQVLTNNLNAKWGYTPIRDNNIVASLTDPYNLNAKWGYTPIRDNNKIGSLTDPYSYSFSCSLNFEEWT</sequence>
<evidence type="ECO:0000313" key="2">
    <source>
        <dbReference type="Proteomes" id="UP001607303"/>
    </source>
</evidence>
<comment type="caution">
    <text evidence="1">The sequence shown here is derived from an EMBL/GenBank/DDBJ whole genome shotgun (WGS) entry which is preliminary data.</text>
</comment>
<proteinExistence type="predicted"/>
<keyword evidence="2" id="KW-1185">Reference proteome</keyword>
<dbReference type="Proteomes" id="UP001607303">
    <property type="component" value="Unassembled WGS sequence"/>
</dbReference>
<protein>
    <recommendedName>
        <fullName evidence="3">TonB-dependent receptor</fullName>
    </recommendedName>
</protein>
<evidence type="ECO:0008006" key="3">
    <source>
        <dbReference type="Google" id="ProtNLM"/>
    </source>
</evidence>